<dbReference type="PANTHER" id="PTHR10584:SF166">
    <property type="entry name" value="RIBOKINASE"/>
    <property type="match status" value="1"/>
</dbReference>
<evidence type="ECO:0000259" key="4">
    <source>
        <dbReference type="Pfam" id="PF00294"/>
    </source>
</evidence>
<gene>
    <name evidence="5" type="ORF">UT08_C0018G0017</name>
</gene>
<dbReference type="EMBL" id="LBVL01000018">
    <property type="protein sequence ID" value="KKQ84411.1"/>
    <property type="molecule type" value="Genomic_DNA"/>
</dbReference>
<dbReference type="PRINTS" id="PR00990">
    <property type="entry name" value="RIBOKINASE"/>
</dbReference>
<keyword evidence="2" id="KW-0808">Transferase</keyword>
<name>A0A0G0P513_9BACT</name>
<dbReference type="PANTHER" id="PTHR10584">
    <property type="entry name" value="SUGAR KINASE"/>
    <property type="match status" value="1"/>
</dbReference>
<dbReference type="Gene3D" id="3.40.1190.20">
    <property type="match status" value="1"/>
</dbReference>
<organism evidence="5 6">
    <name type="scientific">Candidatus Woesebacteria bacterium GW2011_GWB1_38_8</name>
    <dbReference type="NCBI Taxonomy" id="1618570"/>
    <lineage>
        <taxon>Bacteria</taxon>
        <taxon>Candidatus Woeseibacteriota</taxon>
    </lineage>
</organism>
<evidence type="ECO:0000256" key="2">
    <source>
        <dbReference type="ARBA" id="ARBA00022679"/>
    </source>
</evidence>
<proteinExistence type="inferred from homology"/>
<comment type="caution">
    <text evidence="5">The sequence shown here is derived from an EMBL/GenBank/DDBJ whole genome shotgun (WGS) entry which is preliminary data.</text>
</comment>
<reference evidence="5 6" key="1">
    <citation type="journal article" date="2015" name="Nature">
        <title>rRNA introns, odd ribosomes, and small enigmatic genomes across a large radiation of phyla.</title>
        <authorList>
            <person name="Brown C.T."/>
            <person name="Hug L.A."/>
            <person name="Thomas B.C."/>
            <person name="Sharon I."/>
            <person name="Castelle C.J."/>
            <person name="Singh A."/>
            <person name="Wilkins M.J."/>
            <person name="Williams K.H."/>
            <person name="Banfield J.F."/>
        </authorList>
    </citation>
    <scope>NUCLEOTIDE SEQUENCE [LARGE SCALE GENOMIC DNA]</scope>
</reference>
<dbReference type="InterPro" id="IPR029056">
    <property type="entry name" value="Ribokinase-like"/>
</dbReference>
<evidence type="ECO:0000256" key="1">
    <source>
        <dbReference type="ARBA" id="ARBA00010688"/>
    </source>
</evidence>
<feature type="domain" description="Carbohydrate kinase PfkB" evidence="4">
    <location>
        <begin position="45"/>
        <end position="317"/>
    </location>
</feature>
<dbReference type="Proteomes" id="UP000034081">
    <property type="component" value="Unassembled WGS sequence"/>
</dbReference>
<accession>A0A0G0P513</accession>
<evidence type="ECO:0000313" key="5">
    <source>
        <dbReference type="EMBL" id="KKQ84411.1"/>
    </source>
</evidence>
<evidence type="ECO:0000256" key="3">
    <source>
        <dbReference type="ARBA" id="ARBA00022777"/>
    </source>
</evidence>
<dbReference type="PROSITE" id="PS00583">
    <property type="entry name" value="PFKB_KINASES_1"/>
    <property type="match status" value="1"/>
</dbReference>
<dbReference type="GO" id="GO:0006796">
    <property type="term" value="P:phosphate-containing compound metabolic process"/>
    <property type="evidence" value="ECO:0007669"/>
    <property type="project" value="UniProtKB-ARBA"/>
</dbReference>
<evidence type="ECO:0000313" key="6">
    <source>
        <dbReference type="Proteomes" id="UP000034081"/>
    </source>
</evidence>
<keyword evidence="3" id="KW-0418">Kinase</keyword>
<protein>
    <recommendedName>
        <fullName evidence="4">Carbohydrate kinase PfkB domain-containing protein</fullName>
    </recommendedName>
</protein>
<sequence length="341" mass="37554">MESMKGEWRMNELELLSIGDVTWDVFLAPTESNSLCTINDKECFICFSYGEKIPIKSLEYSVGGNAANNAVGTKRLGVKVGLVTTLGGDSIGNQTVEKIEKEGVDMSFVVQQPTAGSNFSTVINYGGERTIFTYRAPRSYEFPVHLSVAPWIYLTSMGESFQPFYNHFMDWLKMNPTIKMAFNPGSRQIRVDRVIIDPVLKASYIIYVNREEAEKLARMEDSNGKEKELLKKVSELGPKVVIVTNGGGGSFLYDSENEKYYKAGVMPVDAYERTGAGDSFGAGCIAAIIRGKTYQEALLWGTVNAASVIGYVGAQKGLLKESDMPEWIERAKSSGVGVVEI</sequence>
<comment type="similarity">
    <text evidence="1">Belongs to the carbohydrate kinase PfkB family.</text>
</comment>
<dbReference type="AlphaFoldDB" id="A0A0G0P513"/>
<dbReference type="Pfam" id="PF00294">
    <property type="entry name" value="PfkB"/>
    <property type="match status" value="1"/>
</dbReference>
<dbReference type="InterPro" id="IPR011611">
    <property type="entry name" value="PfkB_dom"/>
</dbReference>
<dbReference type="GO" id="GO:0016301">
    <property type="term" value="F:kinase activity"/>
    <property type="evidence" value="ECO:0007669"/>
    <property type="project" value="UniProtKB-KW"/>
</dbReference>
<dbReference type="InterPro" id="IPR002173">
    <property type="entry name" value="Carboh/pur_kinase_PfkB_CS"/>
</dbReference>
<dbReference type="STRING" id="1618570.UT08_C0018G0017"/>
<dbReference type="SUPFAM" id="SSF53613">
    <property type="entry name" value="Ribokinase-like"/>
    <property type="match status" value="1"/>
</dbReference>
<dbReference type="InterPro" id="IPR002139">
    <property type="entry name" value="Ribo/fructo_kinase"/>
</dbReference>